<proteinExistence type="predicted"/>
<dbReference type="PANTHER" id="PTHR34985:SF1">
    <property type="entry name" value="SLR0554 PROTEIN"/>
    <property type="match status" value="1"/>
</dbReference>
<dbReference type="EMBL" id="LR797148">
    <property type="protein sequence ID" value="CAB4190340.1"/>
    <property type="molecule type" value="Genomic_DNA"/>
</dbReference>
<organism evidence="2">
    <name type="scientific">uncultured Caudovirales phage</name>
    <dbReference type="NCBI Taxonomy" id="2100421"/>
    <lineage>
        <taxon>Viruses</taxon>
        <taxon>Duplodnaviria</taxon>
        <taxon>Heunggongvirae</taxon>
        <taxon>Uroviricota</taxon>
        <taxon>Caudoviricetes</taxon>
        <taxon>Peduoviridae</taxon>
        <taxon>Maltschvirus</taxon>
        <taxon>Maltschvirus maltsch</taxon>
    </lineage>
</organism>
<dbReference type="SMART" id="SM00943">
    <property type="entry name" value="Prim-Pol"/>
    <property type="match status" value="1"/>
</dbReference>
<feature type="domain" description="DNA primase/polymerase bifunctional N-terminal" evidence="1">
    <location>
        <begin position="7"/>
        <end position="152"/>
    </location>
</feature>
<dbReference type="InterPro" id="IPR007936">
    <property type="entry name" value="VapE-like_dom"/>
</dbReference>
<sequence length="654" mass="73643">MSVAHWASTYISMGLQVVPLAPNTKVCKDEGWLRLVFQPDDFRVNDNIGIRSVNGLVIIDEDCPEAVACADAFYPQTGAVYGRPSKQRSKRLYYSTFDKTLALKDIETGTTLLEIRSGHQDMAPPSIHPDGEVLEWDGDLAPPSPVETEALLRATRLVATCAVVSRYYNPPGARHDWCLALSGTLKSLGIVEDECLAILTYAAKWADDGKLLDRLTEVRSTYERSDTDAVAGTKKLKELVGDKFVSTLNKIWGSTSSTFIMDAKGEKVLANQINIGRALDKMGVSFSFDVFSQRMLMKTPIYTGLVDDARIMSTWFQIERDYHFRPSKEYYFDFVADLARKNEFHPVIDYLKSLTWDGKPRVDSWLIRAAKAAEHPYTRAVSALVLIAAVRRVMRPGAKFDEMMVLESGAQGLMKSTALRALCPSEEWFSDDLPLNVDAKQIVERTLGKWIIEASDLSGMRPASIEHLKGMLSRQVDGPVRLAYARTAVEQPRQFVIIGTTNSHKYLTDSTGNRRFWPVRVEQFNVTLIHDERDQLWAEAYARERNGESIRLDPGMYAFAEFQQERRLVEDPWQEAIAEAFPEEYQRLAPQEIWEVLGIPRERLDTNIGRRVATVMQGLGYKSMTVKKDGKVSRGWGRGVRLLDGVADSGSEES</sequence>
<evidence type="ECO:0000259" key="1">
    <source>
        <dbReference type="SMART" id="SM00943"/>
    </source>
</evidence>
<gene>
    <name evidence="2" type="ORF">UFOVP1196_51</name>
</gene>
<dbReference type="Pfam" id="PF05272">
    <property type="entry name" value="VapE-like_dom"/>
    <property type="match status" value="1"/>
</dbReference>
<dbReference type="SUPFAM" id="SSF56747">
    <property type="entry name" value="Prim-pol domain"/>
    <property type="match status" value="1"/>
</dbReference>
<dbReference type="Pfam" id="PF09250">
    <property type="entry name" value="Prim-Pol"/>
    <property type="match status" value="1"/>
</dbReference>
<name>A0A6J5R023_9CAUD</name>
<accession>A0A6J5R023</accession>
<evidence type="ECO:0000313" key="2">
    <source>
        <dbReference type="EMBL" id="CAB4190340.1"/>
    </source>
</evidence>
<protein>
    <submittedName>
        <fullName evidence="2">Virulence-associated E</fullName>
    </submittedName>
</protein>
<reference evidence="2" key="1">
    <citation type="submission" date="2020-05" db="EMBL/GenBank/DDBJ databases">
        <authorList>
            <person name="Chiriac C."/>
            <person name="Salcher M."/>
            <person name="Ghai R."/>
            <person name="Kavagutti S V."/>
        </authorList>
    </citation>
    <scope>NUCLEOTIDE SEQUENCE</scope>
</reference>
<dbReference type="InterPro" id="IPR015330">
    <property type="entry name" value="DNA_primase/pol_bifunc_N"/>
</dbReference>
<dbReference type="PANTHER" id="PTHR34985">
    <property type="entry name" value="SLR0554 PROTEIN"/>
    <property type="match status" value="1"/>
</dbReference>